<dbReference type="GO" id="GO:0016811">
    <property type="term" value="F:hydrolase activity, acting on carbon-nitrogen (but not peptide) bonds, in linear amides"/>
    <property type="evidence" value="ECO:0007669"/>
    <property type="project" value="InterPro"/>
</dbReference>
<dbReference type="Gene3D" id="3.30.1490.130">
    <property type="entry name" value="D-aminoacylase. Domain 3"/>
    <property type="match status" value="1"/>
</dbReference>
<accession>A0A401Z1G0</accession>
<dbReference type="Proteomes" id="UP000286931">
    <property type="component" value="Unassembled WGS sequence"/>
</dbReference>
<protein>
    <submittedName>
        <fullName evidence="2">N-acyl-D-amino-acid deacylase</fullName>
    </submittedName>
</protein>
<dbReference type="InterPro" id="IPR050378">
    <property type="entry name" value="Metallo-dep_Hydrolases_sf"/>
</dbReference>
<dbReference type="PANTHER" id="PTHR11647:SF1">
    <property type="entry name" value="COLLAPSIN RESPONSE MEDIATOR PROTEIN"/>
    <property type="match status" value="1"/>
</dbReference>
<dbReference type="SUPFAM" id="SSF51556">
    <property type="entry name" value="Metallo-dependent hydrolases"/>
    <property type="match status" value="1"/>
</dbReference>
<dbReference type="PANTHER" id="PTHR11647">
    <property type="entry name" value="HYDRANTOINASE/DIHYDROPYRIMIDINASE FAMILY MEMBER"/>
    <property type="match status" value="1"/>
</dbReference>
<evidence type="ECO:0000313" key="3">
    <source>
        <dbReference type="Proteomes" id="UP000286931"/>
    </source>
</evidence>
<feature type="domain" description="Amidohydrolase 3" evidence="1">
    <location>
        <begin position="439"/>
        <end position="510"/>
    </location>
</feature>
<dbReference type="RefSeq" id="WP_126642364.1">
    <property type="nucleotide sequence ID" value="NZ_BIFH01000041.1"/>
</dbReference>
<name>A0A401Z1G0_9ACTN</name>
<dbReference type="Pfam" id="PF07969">
    <property type="entry name" value="Amidohydro_3"/>
    <property type="match status" value="1"/>
</dbReference>
<dbReference type="InterPro" id="IPR032466">
    <property type="entry name" value="Metal_Hydrolase"/>
</dbReference>
<dbReference type="OrthoDB" id="9766983at2"/>
<organism evidence="2 3">
    <name type="scientific">Embleya hyalina</name>
    <dbReference type="NCBI Taxonomy" id="516124"/>
    <lineage>
        <taxon>Bacteria</taxon>
        <taxon>Bacillati</taxon>
        <taxon>Actinomycetota</taxon>
        <taxon>Actinomycetes</taxon>
        <taxon>Kitasatosporales</taxon>
        <taxon>Streptomycetaceae</taxon>
        <taxon>Embleya</taxon>
    </lineage>
</organism>
<dbReference type="EMBL" id="BIFH01000041">
    <property type="protein sequence ID" value="GCE00662.1"/>
    <property type="molecule type" value="Genomic_DNA"/>
</dbReference>
<dbReference type="Gene3D" id="2.30.40.10">
    <property type="entry name" value="Urease, subunit C, domain 1"/>
    <property type="match status" value="1"/>
</dbReference>
<evidence type="ECO:0000313" key="2">
    <source>
        <dbReference type="EMBL" id="GCE00662.1"/>
    </source>
</evidence>
<keyword evidence="3" id="KW-1185">Reference proteome</keyword>
<proteinExistence type="predicted"/>
<dbReference type="Gene3D" id="3.20.20.140">
    <property type="entry name" value="Metal-dependent hydrolases"/>
    <property type="match status" value="2"/>
</dbReference>
<dbReference type="GO" id="GO:0016812">
    <property type="term" value="F:hydrolase activity, acting on carbon-nitrogen (but not peptide) bonds, in cyclic amides"/>
    <property type="evidence" value="ECO:0007669"/>
    <property type="project" value="TreeGrafter"/>
</dbReference>
<evidence type="ECO:0000259" key="1">
    <source>
        <dbReference type="Pfam" id="PF07969"/>
    </source>
</evidence>
<dbReference type="AlphaFoldDB" id="A0A401Z1G0"/>
<dbReference type="GO" id="GO:0005829">
    <property type="term" value="C:cytosol"/>
    <property type="evidence" value="ECO:0007669"/>
    <property type="project" value="TreeGrafter"/>
</dbReference>
<dbReference type="SUPFAM" id="SSF51338">
    <property type="entry name" value="Composite domain of metallo-dependent hydrolases"/>
    <property type="match status" value="1"/>
</dbReference>
<dbReference type="InterPro" id="IPR013108">
    <property type="entry name" value="Amidohydro_3"/>
</dbReference>
<sequence>MSSDFVVRGGLLADGTGAPLRRADVLVRGDRIVSVGEVPDSDVAELDAEGAVVAPGFVNVLSQAYESLQRDPRGLSDLYQGVTTEVFGEGYSLGPVEGRMRAIAKDYAEQTHVRHEWPRINDYLNHMATSGVGPNLASFVGADNLRMAFAGQEDRPLTAGELTAACGLLDEELANGALGLGSALIYAPGMYASTEELTAFAEVLARHDALYISHIRNESDALLESLDELITIAERSGARAEVYHLKAAGRDNWPSMAPAIARIEEARARGLAITADIYPYEAGATGLDACIPPRFHDGGPDALRGKLMCEDFRTAVKDAIRAPGTDWDNCYLSAGGADGILLLGGDTSEWNGMTLAQVATRHGDADPLDTLVDIVVADSRMIIALFEMTEDNVRLALQSPWVSVCSDSEAWTAAPPYSDSPTHPRAYGSFARVLGPYVREGVLHLEDAVRRMTSLPARTLRLADRGVIREGAFADLAIFEPDKVRDLATYSDPHRYAEGMRHVVVNGVVAFREGGPTDDLGGRALRRGSK</sequence>
<reference evidence="2 3" key="1">
    <citation type="submission" date="2018-12" db="EMBL/GenBank/DDBJ databases">
        <title>Draft genome sequence of Embleya hyalina NBRC 13850T.</title>
        <authorList>
            <person name="Komaki H."/>
            <person name="Hosoyama A."/>
            <person name="Kimura A."/>
            <person name="Ichikawa N."/>
            <person name="Tamura T."/>
        </authorList>
    </citation>
    <scope>NUCLEOTIDE SEQUENCE [LARGE SCALE GENOMIC DNA]</scope>
    <source>
        <strain evidence="2 3">NBRC 13850</strain>
    </source>
</reference>
<comment type="caution">
    <text evidence="2">The sequence shown here is derived from an EMBL/GenBank/DDBJ whole genome shotgun (WGS) entry which is preliminary data.</text>
</comment>
<gene>
    <name evidence="2" type="ORF">EHYA_08388</name>
</gene>
<dbReference type="InterPro" id="IPR011059">
    <property type="entry name" value="Metal-dep_hydrolase_composite"/>
</dbReference>
<dbReference type="InterPro" id="IPR023100">
    <property type="entry name" value="D-aminoacylase_insert_dom_sf"/>
</dbReference>